<keyword evidence="2" id="KW-1185">Reference proteome</keyword>
<proteinExistence type="predicted"/>
<comment type="caution">
    <text evidence="1">The sequence shown here is derived from an EMBL/GenBank/DDBJ whole genome shotgun (WGS) entry which is preliminary data.</text>
</comment>
<dbReference type="InterPro" id="IPR029063">
    <property type="entry name" value="SAM-dependent_MTases_sf"/>
</dbReference>
<dbReference type="EMBL" id="QGKV02001556">
    <property type="protein sequence ID" value="KAF3518930.1"/>
    <property type="molecule type" value="Genomic_DNA"/>
</dbReference>
<gene>
    <name evidence="1" type="ORF">DY000_02061410</name>
</gene>
<dbReference type="Proteomes" id="UP000266723">
    <property type="component" value="Unassembled WGS sequence"/>
</dbReference>
<evidence type="ECO:0000313" key="1">
    <source>
        <dbReference type="EMBL" id="KAF3518930.1"/>
    </source>
</evidence>
<dbReference type="PANTHER" id="PTHR43675:SF30">
    <property type="entry name" value="CYCLOPROPANE-FATTY-ACYL-PHOSPHOLIPID SYNTHASE"/>
    <property type="match status" value="1"/>
</dbReference>
<dbReference type="SUPFAM" id="SSF53335">
    <property type="entry name" value="S-adenosyl-L-methionine-dependent methyltransferases"/>
    <property type="match status" value="1"/>
</dbReference>
<dbReference type="Gene3D" id="3.40.50.150">
    <property type="entry name" value="Vaccinia Virus protein VP39"/>
    <property type="match status" value="1"/>
</dbReference>
<dbReference type="InterPro" id="IPR026669">
    <property type="entry name" value="Arsenite_MeTrfase-like"/>
</dbReference>
<dbReference type="PANTHER" id="PTHR43675">
    <property type="entry name" value="ARSENITE METHYLTRANSFERASE"/>
    <property type="match status" value="1"/>
</dbReference>
<dbReference type="Pfam" id="PF02353">
    <property type="entry name" value="CMAS"/>
    <property type="match status" value="1"/>
</dbReference>
<sequence length="177" mass="20106">MRKTNTGSDEALVWRWQRKLVVVVEVEPSKKKKRKRGLGLVVWFSLVNQGKQASFLSLESFPRGFSPLGVSALLGAVFVSVGGSRRRPLRSPLSPQLKSPVMGSYLSHNMKQGMSSEKTLFLMTRYRITFRLCDYRQLSDAHKYDRIISCKMIEAVGQEFMEMFFSCCEAALAEKKA</sequence>
<name>A0ABQ7AXN3_BRACR</name>
<accession>A0ABQ7AXN3</accession>
<evidence type="ECO:0000313" key="2">
    <source>
        <dbReference type="Proteomes" id="UP000266723"/>
    </source>
</evidence>
<organism evidence="1 2">
    <name type="scientific">Brassica cretica</name>
    <name type="common">Mustard</name>
    <dbReference type="NCBI Taxonomy" id="69181"/>
    <lineage>
        <taxon>Eukaryota</taxon>
        <taxon>Viridiplantae</taxon>
        <taxon>Streptophyta</taxon>
        <taxon>Embryophyta</taxon>
        <taxon>Tracheophyta</taxon>
        <taxon>Spermatophyta</taxon>
        <taxon>Magnoliopsida</taxon>
        <taxon>eudicotyledons</taxon>
        <taxon>Gunneridae</taxon>
        <taxon>Pentapetalae</taxon>
        <taxon>rosids</taxon>
        <taxon>malvids</taxon>
        <taxon>Brassicales</taxon>
        <taxon>Brassicaceae</taxon>
        <taxon>Brassiceae</taxon>
        <taxon>Brassica</taxon>
    </lineage>
</organism>
<reference evidence="1 2" key="1">
    <citation type="journal article" date="2020" name="BMC Genomics">
        <title>Intraspecific diversification of the crop wild relative Brassica cretica Lam. using demographic model selection.</title>
        <authorList>
            <person name="Kioukis A."/>
            <person name="Michalopoulou V.A."/>
            <person name="Briers L."/>
            <person name="Pirintsos S."/>
            <person name="Studholme D.J."/>
            <person name="Pavlidis P."/>
            <person name="Sarris P.F."/>
        </authorList>
    </citation>
    <scope>NUCLEOTIDE SEQUENCE [LARGE SCALE GENOMIC DNA]</scope>
    <source>
        <strain evidence="2">cv. PFS-1207/04</strain>
    </source>
</reference>
<protein>
    <submittedName>
        <fullName evidence="1">Uncharacterized protein</fullName>
    </submittedName>
</protein>